<comment type="caution">
    <text evidence="3">The sequence shown here is derived from an EMBL/GenBank/DDBJ whole genome shotgun (WGS) entry which is preliminary data.</text>
</comment>
<dbReference type="PANTHER" id="PTHR46268:SF15">
    <property type="entry name" value="UNIVERSAL STRESS PROTEIN HP_0031"/>
    <property type="match status" value="1"/>
</dbReference>
<evidence type="ECO:0000259" key="2">
    <source>
        <dbReference type="Pfam" id="PF00582"/>
    </source>
</evidence>
<dbReference type="Gene3D" id="3.40.50.620">
    <property type="entry name" value="HUPs"/>
    <property type="match status" value="1"/>
</dbReference>
<reference evidence="3 4" key="1">
    <citation type="submission" date="2014-12" db="EMBL/GenBank/DDBJ databases">
        <title>16Stimator: statistical estimation of ribosomal gene copy numbers from draft genome assemblies.</title>
        <authorList>
            <person name="Perisin M.A."/>
            <person name="Vetter M."/>
            <person name="Gilbert J.A."/>
            <person name="Bergelson J."/>
        </authorList>
    </citation>
    <scope>NUCLEOTIDE SEQUENCE [LARGE SCALE GENOMIC DNA]</scope>
    <source>
        <strain evidence="3 4">MEDvA23</strain>
    </source>
</reference>
<organism evidence="3 4">
    <name type="scientific">Variovorax paradoxus</name>
    <dbReference type="NCBI Taxonomy" id="34073"/>
    <lineage>
        <taxon>Bacteria</taxon>
        <taxon>Pseudomonadati</taxon>
        <taxon>Pseudomonadota</taxon>
        <taxon>Betaproteobacteria</taxon>
        <taxon>Burkholderiales</taxon>
        <taxon>Comamonadaceae</taxon>
        <taxon>Variovorax</taxon>
    </lineage>
</organism>
<proteinExistence type="inferred from homology"/>
<feature type="domain" description="UspA" evidence="2">
    <location>
        <begin position="1"/>
        <end position="148"/>
    </location>
</feature>
<accession>A0A0D0MNE0</accession>
<dbReference type="AlphaFoldDB" id="A0A0D0MNE0"/>
<protein>
    <submittedName>
        <fullName evidence="3">Universal stress protein UspA</fullName>
    </submittedName>
</protein>
<dbReference type="RefSeq" id="WP_042578478.1">
    <property type="nucleotide sequence ID" value="NZ_JXQQ01000019.1"/>
</dbReference>
<name>A0A0D0MNE0_VARPD</name>
<dbReference type="InterPro" id="IPR014729">
    <property type="entry name" value="Rossmann-like_a/b/a_fold"/>
</dbReference>
<evidence type="ECO:0000256" key="1">
    <source>
        <dbReference type="ARBA" id="ARBA00008791"/>
    </source>
</evidence>
<sequence length="148" mass="15757">MYKRVLVATDGSALSDQAVVAAIDLAVLSGAELVAVSVAHIEPFGYFEGSIMLSQRDIEATQEKTNLAAQRIVDRVAATALGKGVRNAQAIVMKSNQVAEAIVATAKNQDCDLIVMASHGRRSLARLLMGSETLHVLTHSHIPVLVLR</sequence>
<dbReference type="CDD" id="cd00293">
    <property type="entry name" value="USP-like"/>
    <property type="match status" value="1"/>
</dbReference>
<comment type="similarity">
    <text evidence="1">Belongs to the universal stress protein A family.</text>
</comment>
<evidence type="ECO:0000313" key="4">
    <source>
        <dbReference type="Proteomes" id="UP000032067"/>
    </source>
</evidence>
<evidence type="ECO:0000313" key="3">
    <source>
        <dbReference type="EMBL" id="KIQ33821.1"/>
    </source>
</evidence>
<dbReference type="Pfam" id="PF00582">
    <property type="entry name" value="Usp"/>
    <property type="match status" value="1"/>
</dbReference>
<dbReference type="InterPro" id="IPR006015">
    <property type="entry name" value="Universal_stress_UspA"/>
</dbReference>
<dbReference type="SUPFAM" id="SSF52402">
    <property type="entry name" value="Adenine nucleotide alpha hydrolases-like"/>
    <property type="match status" value="1"/>
</dbReference>
<dbReference type="PANTHER" id="PTHR46268">
    <property type="entry name" value="STRESS RESPONSE PROTEIN NHAX"/>
    <property type="match status" value="1"/>
</dbReference>
<dbReference type="Proteomes" id="UP000032067">
    <property type="component" value="Unassembled WGS sequence"/>
</dbReference>
<dbReference type="PRINTS" id="PR01438">
    <property type="entry name" value="UNVRSLSTRESS"/>
</dbReference>
<dbReference type="InterPro" id="IPR006016">
    <property type="entry name" value="UspA"/>
</dbReference>
<dbReference type="EMBL" id="JXQQ01000019">
    <property type="protein sequence ID" value="KIQ33821.1"/>
    <property type="molecule type" value="Genomic_DNA"/>
</dbReference>
<dbReference type="OrthoDB" id="5295044at2"/>
<gene>
    <name evidence="3" type="ORF">RT97_09190</name>
</gene>